<dbReference type="InterPro" id="IPR023393">
    <property type="entry name" value="START-like_dom_sf"/>
</dbReference>
<organism evidence="3 4">
    <name type="scientific">Hyunsoonleella jejuensis</name>
    <dbReference type="NCBI Taxonomy" id="419940"/>
    <lineage>
        <taxon>Bacteria</taxon>
        <taxon>Pseudomonadati</taxon>
        <taxon>Bacteroidota</taxon>
        <taxon>Flavobacteriia</taxon>
        <taxon>Flavobacteriales</taxon>
        <taxon>Flavobacteriaceae</taxon>
    </lineage>
</organism>
<proteinExistence type="inferred from homology"/>
<dbReference type="InterPro" id="IPR013538">
    <property type="entry name" value="ASHA1/2-like_C"/>
</dbReference>
<dbReference type="Pfam" id="PF08327">
    <property type="entry name" value="AHSA1"/>
    <property type="match status" value="1"/>
</dbReference>
<dbReference type="Gene3D" id="3.30.530.20">
    <property type="match status" value="1"/>
</dbReference>
<dbReference type="OrthoDB" id="287565at2"/>
<dbReference type="CDD" id="cd07814">
    <property type="entry name" value="SRPBCC_CalC_Aha1-like"/>
    <property type="match status" value="1"/>
</dbReference>
<accession>A0A1H9H6D7</accession>
<dbReference type="Proteomes" id="UP000198999">
    <property type="component" value="Unassembled WGS sequence"/>
</dbReference>
<dbReference type="EMBL" id="FOFN01000002">
    <property type="protein sequence ID" value="SEQ57768.1"/>
    <property type="molecule type" value="Genomic_DNA"/>
</dbReference>
<comment type="similarity">
    <text evidence="1">Belongs to the AHA1 family.</text>
</comment>
<reference evidence="3 4" key="1">
    <citation type="submission" date="2016-10" db="EMBL/GenBank/DDBJ databases">
        <authorList>
            <person name="de Groot N.N."/>
        </authorList>
    </citation>
    <scope>NUCLEOTIDE SEQUENCE [LARGE SCALE GENOMIC DNA]</scope>
    <source>
        <strain evidence="3 4">DSM 21035</strain>
    </source>
</reference>
<keyword evidence="4" id="KW-1185">Reference proteome</keyword>
<evidence type="ECO:0000313" key="3">
    <source>
        <dbReference type="EMBL" id="SEQ57768.1"/>
    </source>
</evidence>
<feature type="domain" description="Activator of Hsp90 ATPase homologue 1/2-like C-terminal" evidence="2">
    <location>
        <begin position="15"/>
        <end position="131"/>
    </location>
</feature>
<protein>
    <submittedName>
        <fullName evidence="3">Uncharacterized conserved protein YndB, AHSA1/START domain</fullName>
    </submittedName>
</protein>
<dbReference type="AlphaFoldDB" id="A0A1H9H6D7"/>
<evidence type="ECO:0000313" key="4">
    <source>
        <dbReference type="Proteomes" id="UP000198999"/>
    </source>
</evidence>
<evidence type="ECO:0000256" key="1">
    <source>
        <dbReference type="ARBA" id="ARBA00006817"/>
    </source>
</evidence>
<dbReference type="STRING" id="419940.SAMN05421824_2020"/>
<dbReference type="RefSeq" id="WP_092579056.1">
    <property type="nucleotide sequence ID" value="NZ_FOFN01000002.1"/>
</dbReference>
<evidence type="ECO:0000259" key="2">
    <source>
        <dbReference type="Pfam" id="PF08327"/>
    </source>
</evidence>
<gene>
    <name evidence="3" type="ORF">SAMN05421824_2020</name>
</gene>
<dbReference type="SUPFAM" id="SSF55961">
    <property type="entry name" value="Bet v1-like"/>
    <property type="match status" value="1"/>
</dbReference>
<name>A0A1H9H6D7_9FLAO</name>
<sequence length="142" mass="16684">MKFNIYHSLLIEQSLSKVFKAISQPKHLDNWWTLKSSGEPMLDATYNLNFTSTYNWYCKVSTVELNKSVHFKMTKSDEDWGPTTFGFDLEEVENGTLVNFSHVNWPKQNHHFKHSSFCWAMLLNGLKNYLEKDIIIPFEARS</sequence>